<keyword evidence="3 6" id="KW-1133">Transmembrane helix</keyword>
<keyword evidence="9" id="KW-1185">Reference proteome</keyword>
<dbReference type="GO" id="GO:0055064">
    <property type="term" value="P:chloride ion homeostasis"/>
    <property type="evidence" value="ECO:0007669"/>
    <property type="project" value="TreeGrafter"/>
</dbReference>
<feature type="region of interest" description="Disordered" evidence="5">
    <location>
        <begin position="142"/>
        <end position="169"/>
    </location>
</feature>
<dbReference type="GO" id="GO:0055075">
    <property type="term" value="P:potassium ion homeostasis"/>
    <property type="evidence" value="ECO:0007669"/>
    <property type="project" value="TreeGrafter"/>
</dbReference>
<feature type="transmembrane region" description="Helical" evidence="6">
    <location>
        <begin position="338"/>
        <end position="358"/>
    </location>
</feature>
<dbReference type="OrthoDB" id="2020542at2759"/>
<evidence type="ECO:0000256" key="1">
    <source>
        <dbReference type="ARBA" id="ARBA00004141"/>
    </source>
</evidence>
<evidence type="ECO:0000313" key="9">
    <source>
        <dbReference type="Proteomes" id="UP000023152"/>
    </source>
</evidence>
<feature type="non-terminal residue" evidence="8">
    <location>
        <position position="375"/>
    </location>
</feature>
<feature type="domain" description="Amino acid permease/ SLC12A" evidence="7">
    <location>
        <begin position="245"/>
        <end position="367"/>
    </location>
</feature>
<comment type="caution">
    <text evidence="8">The sequence shown here is derived from an EMBL/GenBank/DDBJ whole genome shotgun (WGS) entry which is preliminary data.</text>
</comment>
<gene>
    <name evidence="8" type="ORF">RFI_00229</name>
</gene>
<evidence type="ECO:0000259" key="7">
    <source>
        <dbReference type="Pfam" id="PF00324"/>
    </source>
</evidence>
<keyword evidence="4 6" id="KW-0472">Membrane</keyword>
<feature type="region of interest" description="Disordered" evidence="5">
    <location>
        <begin position="70"/>
        <end position="111"/>
    </location>
</feature>
<evidence type="ECO:0000256" key="6">
    <source>
        <dbReference type="SAM" id="Phobius"/>
    </source>
</evidence>
<dbReference type="InterPro" id="IPR004842">
    <property type="entry name" value="SLC12A_fam"/>
</dbReference>
<feature type="transmembrane region" description="Helical" evidence="6">
    <location>
        <begin position="276"/>
        <end position="299"/>
    </location>
</feature>
<dbReference type="PANTHER" id="PTHR11827">
    <property type="entry name" value="SOLUTE CARRIER FAMILY 12, CATION COTRANSPORTERS"/>
    <property type="match status" value="1"/>
</dbReference>
<dbReference type="EMBL" id="ASPP01000227">
    <property type="protein sequence ID" value="ETO36835.1"/>
    <property type="molecule type" value="Genomic_DNA"/>
</dbReference>
<sequence length="375" mass="41956">MERKVDMSGMEDETKGSAGETKSRSSLLSVSSNFTTATYRKAIESKQYGRVCYADPNELFPQATYYLHPDLKRPDYHQNDNQEPKKSKKRRSEDSFAKSDETSKEKKSDNDNKGTFLLFRELILFFYSESSTEKGPVETVDVLVKDDNSNPTTNNASEKQEKKKVTKTNDAATHELFEAEDSVDENDLDEEQAKPQDDMLTSFEWRGGVKTKKKIFFNQSKNDKKIFFNRKKKRNWRRKNLVPGMVSLSMAAIATNGEQRAGGAYYMISRTLGPAIGGAVGILYWFGMSVAVSMHIIGVVETMVDNFGRNVRLYGILLTSLCLACTTFGIGWVIKIQLVLVGVLVIAILSALIGSFINHNSARLPGGKGWSNGNL</sequence>
<evidence type="ECO:0000256" key="4">
    <source>
        <dbReference type="ARBA" id="ARBA00023136"/>
    </source>
</evidence>
<evidence type="ECO:0000256" key="5">
    <source>
        <dbReference type="SAM" id="MobiDB-lite"/>
    </source>
</evidence>
<feature type="transmembrane region" description="Helical" evidence="6">
    <location>
        <begin position="311"/>
        <end position="332"/>
    </location>
</feature>
<feature type="region of interest" description="Disordered" evidence="5">
    <location>
        <begin position="1"/>
        <end position="29"/>
    </location>
</feature>
<keyword evidence="2 6" id="KW-0812">Transmembrane</keyword>
<dbReference type="Gene3D" id="1.20.1740.10">
    <property type="entry name" value="Amino acid/polyamine transporter I"/>
    <property type="match status" value="1"/>
</dbReference>
<evidence type="ECO:0000313" key="8">
    <source>
        <dbReference type="EMBL" id="ETO36835.1"/>
    </source>
</evidence>
<dbReference type="GO" id="GO:0015379">
    <property type="term" value="F:potassium:chloride symporter activity"/>
    <property type="evidence" value="ECO:0007669"/>
    <property type="project" value="TreeGrafter"/>
</dbReference>
<dbReference type="InterPro" id="IPR004841">
    <property type="entry name" value="AA-permease/SLC12A_dom"/>
</dbReference>
<organism evidence="8 9">
    <name type="scientific">Reticulomyxa filosa</name>
    <dbReference type="NCBI Taxonomy" id="46433"/>
    <lineage>
        <taxon>Eukaryota</taxon>
        <taxon>Sar</taxon>
        <taxon>Rhizaria</taxon>
        <taxon>Retaria</taxon>
        <taxon>Foraminifera</taxon>
        <taxon>Monothalamids</taxon>
        <taxon>Reticulomyxidae</taxon>
        <taxon>Reticulomyxa</taxon>
    </lineage>
</organism>
<dbReference type="GO" id="GO:0016020">
    <property type="term" value="C:membrane"/>
    <property type="evidence" value="ECO:0007669"/>
    <property type="project" value="UniProtKB-SubCell"/>
</dbReference>
<accession>X6PEA4</accession>
<comment type="subcellular location">
    <subcellularLocation>
        <location evidence="1">Membrane</location>
        <topology evidence="1">Multi-pass membrane protein</topology>
    </subcellularLocation>
</comment>
<evidence type="ECO:0000256" key="2">
    <source>
        <dbReference type="ARBA" id="ARBA00022692"/>
    </source>
</evidence>
<protein>
    <recommendedName>
        <fullName evidence="7">Amino acid permease/ SLC12A domain-containing protein</fullName>
    </recommendedName>
</protein>
<dbReference type="Proteomes" id="UP000023152">
    <property type="component" value="Unassembled WGS sequence"/>
</dbReference>
<dbReference type="GO" id="GO:0006884">
    <property type="term" value="P:cell volume homeostasis"/>
    <property type="evidence" value="ECO:0007669"/>
    <property type="project" value="TreeGrafter"/>
</dbReference>
<dbReference type="AlphaFoldDB" id="X6PEA4"/>
<dbReference type="PANTHER" id="PTHR11827:SF72">
    <property type="entry name" value="GH08340P"/>
    <property type="match status" value="1"/>
</dbReference>
<reference evidence="8 9" key="1">
    <citation type="journal article" date="2013" name="Curr. Biol.">
        <title>The Genome of the Foraminiferan Reticulomyxa filosa.</title>
        <authorList>
            <person name="Glockner G."/>
            <person name="Hulsmann N."/>
            <person name="Schleicher M."/>
            <person name="Noegel A.A."/>
            <person name="Eichinger L."/>
            <person name="Gallinger C."/>
            <person name="Pawlowski J."/>
            <person name="Sierra R."/>
            <person name="Euteneuer U."/>
            <person name="Pillet L."/>
            <person name="Moustafa A."/>
            <person name="Platzer M."/>
            <person name="Groth M."/>
            <person name="Szafranski K."/>
            <person name="Schliwa M."/>
        </authorList>
    </citation>
    <scope>NUCLEOTIDE SEQUENCE [LARGE SCALE GENOMIC DNA]</scope>
</reference>
<evidence type="ECO:0000256" key="3">
    <source>
        <dbReference type="ARBA" id="ARBA00022989"/>
    </source>
</evidence>
<name>X6PEA4_RETFI</name>
<dbReference type="GO" id="GO:1990573">
    <property type="term" value="P:potassium ion import across plasma membrane"/>
    <property type="evidence" value="ECO:0007669"/>
    <property type="project" value="TreeGrafter"/>
</dbReference>
<dbReference type="Pfam" id="PF00324">
    <property type="entry name" value="AA_permease"/>
    <property type="match status" value="1"/>
</dbReference>
<proteinExistence type="predicted"/>